<gene>
    <name evidence="8" type="ORF">GCM10010126_16950</name>
</gene>
<dbReference type="PANTHER" id="PTHR37422">
    <property type="entry name" value="TEICHURONIC ACID BIOSYNTHESIS PROTEIN TUAE"/>
    <property type="match status" value="1"/>
</dbReference>
<dbReference type="AlphaFoldDB" id="A0AA37BED6"/>
<feature type="domain" description="O-antigen ligase-related" evidence="7">
    <location>
        <begin position="239"/>
        <end position="404"/>
    </location>
</feature>
<evidence type="ECO:0000313" key="9">
    <source>
        <dbReference type="Proteomes" id="UP000627984"/>
    </source>
</evidence>
<accession>A0AA37BED6</accession>
<feature type="region of interest" description="Disordered" evidence="5">
    <location>
        <begin position="1"/>
        <end position="34"/>
    </location>
</feature>
<feature type="transmembrane region" description="Helical" evidence="6">
    <location>
        <begin position="106"/>
        <end position="123"/>
    </location>
</feature>
<dbReference type="Pfam" id="PF04932">
    <property type="entry name" value="Wzy_C"/>
    <property type="match status" value="1"/>
</dbReference>
<evidence type="ECO:0000256" key="6">
    <source>
        <dbReference type="SAM" id="Phobius"/>
    </source>
</evidence>
<feature type="transmembrane region" description="Helical" evidence="6">
    <location>
        <begin position="232"/>
        <end position="247"/>
    </location>
</feature>
<dbReference type="EMBL" id="BMQD01000004">
    <property type="protein sequence ID" value="GGK58027.1"/>
    <property type="molecule type" value="Genomic_DNA"/>
</dbReference>
<sequence length="492" mass="49448">MEVREADPHGAPGPHTAPGPYGAPGPRTAAAPVPGGPVGAVRRAAGIAVGRGPGVLTAAVVLCVCVPDRRDDLASAFHVTPADLASVVLVAAAAARLLAGGRRLPVRFLVLVPPVVAVCAATVASHDVLASLPGLARYLQVFVLVPLAVAVALRDRADLRLTGGAVVCAALVQGAVGCLQALTGTGASYAGENVRAVGTFGAQDVMGMATVVSHGLVVLLGFGLALRGRPRAAALLGAALLLPPLVLSLSRGAWLATACAAVVMAALSGRRTAAGAGLLAAAAALLVAGSAVGPGGPAGPAGAETVGRRLTSIGSSVTQPDRSVSDRYDLWRTAAGIWRDRPLTGAGPRGFPAFRDAHAPLGLSAGSDTADPVSGFRRQPLLSPHNMYLLVLSEQGLAGIAAFCLLLGSLALWSVRRVRRTAHPSRSGPFPPDRALGLVVAGFLTWQLVDFAYSDIGGAPTLVMAVMLGATLRWASAGAPEGPSPVSPGRCR</sequence>
<dbReference type="PANTHER" id="PTHR37422:SF13">
    <property type="entry name" value="LIPOPOLYSACCHARIDE BIOSYNTHESIS PROTEIN PA4999-RELATED"/>
    <property type="match status" value="1"/>
</dbReference>
<evidence type="ECO:0000256" key="3">
    <source>
        <dbReference type="ARBA" id="ARBA00022989"/>
    </source>
</evidence>
<feature type="compositionally biased region" description="Low complexity" evidence="5">
    <location>
        <begin position="24"/>
        <end position="34"/>
    </location>
</feature>
<keyword evidence="3 6" id="KW-1133">Transmembrane helix</keyword>
<evidence type="ECO:0000256" key="5">
    <source>
        <dbReference type="SAM" id="MobiDB-lite"/>
    </source>
</evidence>
<dbReference type="RefSeq" id="WP_191894233.1">
    <property type="nucleotide sequence ID" value="NZ_BMQD01000004.1"/>
</dbReference>
<dbReference type="InterPro" id="IPR007016">
    <property type="entry name" value="O-antigen_ligase-rel_domated"/>
</dbReference>
<keyword evidence="4 6" id="KW-0472">Membrane</keyword>
<proteinExistence type="predicted"/>
<evidence type="ECO:0000313" key="8">
    <source>
        <dbReference type="EMBL" id="GGK58027.1"/>
    </source>
</evidence>
<evidence type="ECO:0000256" key="4">
    <source>
        <dbReference type="ARBA" id="ARBA00023136"/>
    </source>
</evidence>
<dbReference type="Proteomes" id="UP000627984">
    <property type="component" value="Unassembled WGS sequence"/>
</dbReference>
<evidence type="ECO:0000259" key="7">
    <source>
        <dbReference type="Pfam" id="PF04932"/>
    </source>
</evidence>
<protein>
    <recommendedName>
        <fullName evidence="7">O-antigen ligase-related domain-containing protein</fullName>
    </recommendedName>
</protein>
<name>A0AA37BED6_9ACTN</name>
<feature type="transmembrane region" description="Helical" evidence="6">
    <location>
        <begin position="396"/>
        <end position="415"/>
    </location>
</feature>
<evidence type="ECO:0000256" key="2">
    <source>
        <dbReference type="ARBA" id="ARBA00022692"/>
    </source>
</evidence>
<dbReference type="InterPro" id="IPR051533">
    <property type="entry name" value="WaaL-like"/>
</dbReference>
<reference evidence="8" key="1">
    <citation type="journal article" date="2014" name="Int. J. Syst. Evol. Microbiol.">
        <title>Complete genome sequence of Corynebacterium casei LMG S-19264T (=DSM 44701T), isolated from a smear-ripened cheese.</title>
        <authorList>
            <consortium name="US DOE Joint Genome Institute (JGI-PGF)"/>
            <person name="Walter F."/>
            <person name="Albersmeier A."/>
            <person name="Kalinowski J."/>
            <person name="Ruckert C."/>
        </authorList>
    </citation>
    <scope>NUCLEOTIDE SEQUENCE</scope>
    <source>
        <strain evidence="8">JCM 3093</strain>
    </source>
</reference>
<comment type="caution">
    <text evidence="8">The sequence shown here is derived from an EMBL/GenBank/DDBJ whole genome shotgun (WGS) entry which is preliminary data.</text>
</comment>
<reference evidence="8" key="2">
    <citation type="submission" date="2022-09" db="EMBL/GenBank/DDBJ databases">
        <authorList>
            <person name="Sun Q."/>
            <person name="Ohkuma M."/>
        </authorList>
    </citation>
    <scope>NUCLEOTIDE SEQUENCE</scope>
    <source>
        <strain evidence="8">JCM 3093</strain>
    </source>
</reference>
<feature type="transmembrane region" description="Helical" evidence="6">
    <location>
        <begin position="165"/>
        <end position="185"/>
    </location>
</feature>
<feature type="transmembrane region" description="Helical" evidence="6">
    <location>
        <begin position="135"/>
        <end position="153"/>
    </location>
</feature>
<feature type="transmembrane region" description="Helical" evidence="6">
    <location>
        <begin position="205"/>
        <end position="225"/>
    </location>
</feature>
<comment type="subcellular location">
    <subcellularLocation>
        <location evidence="1">Membrane</location>
        <topology evidence="1">Multi-pass membrane protein</topology>
    </subcellularLocation>
</comment>
<dbReference type="GO" id="GO:0016020">
    <property type="term" value="C:membrane"/>
    <property type="evidence" value="ECO:0007669"/>
    <property type="project" value="UniProtKB-SubCell"/>
</dbReference>
<organism evidence="8 9">
    <name type="scientific">Planomonospora parontospora</name>
    <dbReference type="NCBI Taxonomy" id="58119"/>
    <lineage>
        <taxon>Bacteria</taxon>
        <taxon>Bacillati</taxon>
        <taxon>Actinomycetota</taxon>
        <taxon>Actinomycetes</taxon>
        <taxon>Streptosporangiales</taxon>
        <taxon>Streptosporangiaceae</taxon>
        <taxon>Planomonospora</taxon>
    </lineage>
</organism>
<keyword evidence="2 6" id="KW-0812">Transmembrane</keyword>
<evidence type="ECO:0000256" key="1">
    <source>
        <dbReference type="ARBA" id="ARBA00004141"/>
    </source>
</evidence>